<dbReference type="AlphaFoldDB" id="A0A9W9E1A2"/>
<sequence length="121" mass="14285">MVRYELYWLGRTAWSDLMKTPHAIIRRIWYQVRPCRTPRTSEERAIAEWKRPGQGLSEVMAEKKMALDLGEGFSVALKHHLRGEPDLYYEDLYDLVCPLQAVRMRFIREHDPLNLHSSAKS</sequence>
<protein>
    <submittedName>
        <fullName evidence="1">Uncharacterized protein</fullName>
    </submittedName>
</protein>
<gene>
    <name evidence="1" type="ORF">C8J55DRAFT_494684</name>
</gene>
<comment type="caution">
    <text evidence="1">The sequence shown here is derived from an EMBL/GenBank/DDBJ whole genome shotgun (WGS) entry which is preliminary data.</text>
</comment>
<evidence type="ECO:0000313" key="1">
    <source>
        <dbReference type="EMBL" id="KAJ4495727.1"/>
    </source>
</evidence>
<organism evidence="1 2">
    <name type="scientific">Lentinula lateritia</name>
    <dbReference type="NCBI Taxonomy" id="40482"/>
    <lineage>
        <taxon>Eukaryota</taxon>
        <taxon>Fungi</taxon>
        <taxon>Dikarya</taxon>
        <taxon>Basidiomycota</taxon>
        <taxon>Agaricomycotina</taxon>
        <taxon>Agaricomycetes</taxon>
        <taxon>Agaricomycetidae</taxon>
        <taxon>Agaricales</taxon>
        <taxon>Marasmiineae</taxon>
        <taxon>Omphalotaceae</taxon>
        <taxon>Lentinula</taxon>
    </lineage>
</organism>
<reference evidence="1" key="2">
    <citation type="journal article" date="2023" name="Proc. Natl. Acad. Sci. U.S.A.">
        <title>A global phylogenomic analysis of the shiitake genus Lentinula.</title>
        <authorList>
            <person name="Sierra-Patev S."/>
            <person name="Min B."/>
            <person name="Naranjo-Ortiz M."/>
            <person name="Looney B."/>
            <person name="Konkel Z."/>
            <person name="Slot J.C."/>
            <person name="Sakamoto Y."/>
            <person name="Steenwyk J.L."/>
            <person name="Rokas A."/>
            <person name="Carro J."/>
            <person name="Camarero S."/>
            <person name="Ferreira P."/>
            <person name="Molpeceres G."/>
            <person name="Ruiz-Duenas F.J."/>
            <person name="Serrano A."/>
            <person name="Henrissat B."/>
            <person name="Drula E."/>
            <person name="Hughes K.W."/>
            <person name="Mata J.L."/>
            <person name="Ishikawa N.K."/>
            <person name="Vargas-Isla R."/>
            <person name="Ushijima S."/>
            <person name="Smith C.A."/>
            <person name="Donoghue J."/>
            <person name="Ahrendt S."/>
            <person name="Andreopoulos W."/>
            <person name="He G."/>
            <person name="LaButti K."/>
            <person name="Lipzen A."/>
            <person name="Ng V."/>
            <person name="Riley R."/>
            <person name="Sandor L."/>
            <person name="Barry K."/>
            <person name="Martinez A.T."/>
            <person name="Xiao Y."/>
            <person name="Gibbons J.G."/>
            <person name="Terashima K."/>
            <person name="Grigoriev I.V."/>
            <person name="Hibbett D."/>
        </authorList>
    </citation>
    <scope>NUCLEOTIDE SEQUENCE</scope>
    <source>
        <strain evidence="1">Sp2 HRB7682 ss15</strain>
    </source>
</reference>
<evidence type="ECO:0000313" key="2">
    <source>
        <dbReference type="Proteomes" id="UP001150238"/>
    </source>
</evidence>
<reference evidence="1" key="1">
    <citation type="submission" date="2022-08" db="EMBL/GenBank/DDBJ databases">
        <authorList>
            <consortium name="DOE Joint Genome Institute"/>
            <person name="Min B."/>
            <person name="Riley R."/>
            <person name="Sierra-Patev S."/>
            <person name="Naranjo-Ortiz M."/>
            <person name="Looney B."/>
            <person name="Konkel Z."/>
            <person name="Slot J.C."/>
            <person name="Sakamoto Y."/>
            <person name="Steenwyk J.L."/>
            <person name="Rokas A."/>
            <person name="Carro J."/>
            <person name="Camarero S."/>
            <person name="Ferreira P."/>
            <person name="Molpeceres G."/>
            <person name="Ruiz-Duenas F.J."/>
            <person name="Serrano A."/>
            <person name="Henrissat B."/>
            <person name="Drula E."/>
            <person name="Hughes K.W."/>
            <person name="Mata J.L."/>
            <person name="Ishikawa N.K."/>
            <person name="Vargas-Isla R."/>
            <person name="Ushijima S."/>
            <person name="Smith C.A."/>
            <person name="Ahrendt S."/>
            <person name="Andreopoulos W."/>
            <person name="He G."/>
            <person name="Labutti K."/>
            <person name="Lipzen A."/>
            <person name="Ng V."/>
            <person name="Sandor L."/>
            <person name="Barry K."/>
            <person name="Martinez A.T."/>
            <person name="Xiao Y."/>
            <person name="Gibbons J.G."/>
            <person name="Terashima K."/>
            <person name="Hibbett D.S."/>
            <person name="Grigoriev I.V."/>
        </authorList>
    </citation>
    <scope>NUCLEOTIDE SEQUENCE</scope>
    <source>
        <strain evidence="1">Sp2 HRB7682 ss15</strain>
    </source>
</reference>
<accession>A0A9W9E1A2</accession>
<name>A0A9W9E1A2_9AGAR</name>
<dbReference type="Proteomes" id="UP001150238">
    <property type="component" value="Unassembled WGS sequence"/>
</dbReference>
<proteinExistence type="predicted"/>
<dbReference type="EMBL" id="JANVFS010000001">
    <property type="protein sequence ID" value="KAJ4495727.1"/>
    <property type="molecule type" value="Genomic_DNA"/>
</dbReference>